<accession>A0AC34RI93</accession>
<protein>
    <submittedName>
        <fullName evidence="2">Serine/threonine-protein phosphatase</fullName>
    </submittedName>
</protein>
<name>A0AC34RI93_9BILA</name>
<evidence type="ECO:0000313" key="1">
    <source>
        <dbReference type="Proteomes" id="UP000887576"/>
    </source>
</evidence>
<reference evidence="2" key="1">
    <citation type="submission" date="2022-11" db="UniProtKB">
        <authorList>
            <consortium name="WormBaseParasite"/>
        </authorList>
    </citation>
    <scope>IDENTIFICATION</scope>
</reference>
<organism evidence="1 2">
    <name type="scientific">Panagrolaimus sp. JU765</name>
    <dbReference type="NCBI Taxonomy" id="591449"/>
    <lineage>
        <taxon>Eukaryota</taxon>
        <taxon>Metazoa</taxon>
        <taxon>Ecdysozoa</taxon>
        <taxon>Nematoda</taxon>
        <taxon>Chromadorea</taxon>
        <taxon>Rhabditida</taxon>
        <taxon>Tylenchina</taxon>
        <taxon>Panagrolaimomorpha</taxon>
        <taxon>Panagrolaimoidea</taxon>
        <taxon>Panagrolaimidae</taxon>
        <taxon>Panagrolaimus</taxon>
    </lineage>
</organism>
<dbReference type="Proteomes" id="UP000887576">
    <property type="component" value="Unplaced"/>
</dbReference>
<dbReference type="WBParaSite" id="JU765_v2.g7052.t1">
    <property type="protein sequence ID" value="JU765_v2.g7052.t1"/>
    <property type="gene ID" value="JU765_v2.g7052"/>
</dbReference>
<proteinExistence type="predicted"/>
<evidence type="ECO:0000313" key="2">
    <source>
        <dbReference type="WBParaSite" id="JU765_v2.g7052.t1"/>
    </source>
</evidence>
<sequence length="398" mass="44677">MQKALYLSEKSKVQVCSLTEKQKLLVVGDHSKFLTTKDDSNRFEIKSESEFGEDKHAVFLDGLIDRLMKSPLKRKKETRRKGRGIAPLVNAKLTETEIYRVCKLASDSLLKQPSLLVLKRENLPLTIVGDIHGQLKELRYILHACGPPEDMNYLFLGDYVDRGPQGVETLALLLALKVRYPNRVFLLRGNHEDFNTSIIYGFYDECARKFPRDLNQNVYQSFVHAFNCLPFAALICDKVFAMHGGISPDLRSPADVNSIQRPTFIPLAGLATDLVWSDPMSPKEGWAQNPRGISYIFDDSIIDKFCDKNGIDYIVRGHQVNNSMTNSGHFFTPNGKLVTLFSAFNYLNSGNTGGVLQLMAKDNAKIGGQFLLFRPSNKKGPVNGTPRRGTSLTKKRGN</sequence>